<organism evidence="3 4">
    <name type="scientific">Chryseobacterium gilvum</name>
    <dbReference type="NCBI Taxonomy" id="2976534"/>
    <lineage>
        <taxon>Bacteria</taxon>
        <taxon>Pseudomonadati</taxon>
        <taxon>Bacteroidota</taxon>
        <taxon>Flavobacteriia</taxon>
        <taxon>Flavobacteriales</taxon>
        <taxon>Weeksellaceae</taxon>
        <taxon>Chryseobacterium group</taxon>
        <taxon>Chryseobacterium</taxon>
    </lineage>
</organism>
<evidence type="ECO:0000256" key="1">
    <source>
        <dbReference type="SAM" id="SignalP"/>
    </source>
</evidence>
<name>A0ABT2VZI3_9FLAO</name>
<dbReference type="EMBL" id="JAOTEN010000005">
    <property type="protein sequence ID" value="MCU7615414.1"/>
    <property type="molecule type" value="Genomic_DNA"/>
</dbReference>
<dbReference type="Pfam" id="PF13648">
    <property type="entry name" value="Lipocalin_4"/>
    <property type="match status" value="1"/>
</dbReference>
<accession>A0ABT2VZI3</accession>
<protein>
    <submittedName>
        <fullName evidence="3">Lipocalin family protein</fullName>
    </submittedName>
</protein>
<proteinExistence type="predicted"/>
<sequence length="158" mass="17692">MKKLALLFACLSLFIATGCNNDDEETPMEYPLNGVWQPIKKVVTTVATGQAPVSDGISFDSECQKTSRWTFENGVGKRKEFGDSATPGTCNITFDRNFTYTYDKDSKAIQIKYQGIVMADQGKIVTLSDTTLNLMIEDKTDPTKFRSETYTFKRIVTP</sequence>
<dbReference type="PROSITE" id="PS51257">
    <property type="entry name" value="PROKAR_LIPOPROTEIN"/>
    <property type="match status" value="1"/>
</dbReference>
<feature type="signal peptide" evidence="1">
    <location>
        <begin position="1"/>
        <end position="21"/>
    </location>
</feature>
<keyword evidence="4" id="KW-1185">Reference proteome</keyword>
<evidence type="ECO:0000313" key="3">
    <source>
        <dbReference type="EMBL" id="MCU7615414.1"/>
    </source>
</evidence>
<comment type="caution">
    <text evidence="3">The sequence shown here is derived from an EMBL/GenBank/DDBJ whole genome shotgun (WGS) entry which is preliminary data.</text>
</comment>
<reference evidence="4" key="1">
    <citation type="submission" date="2023-07" db="EMBL/GenBank/DDBJ databases">
        <title>Chryseobacterium sp. GMJ5 Genome sequencing and assembly.</title>
        <authorList>
            <person name="Jung Y."/>
        </authorList>
    </citation>
    <scope>NUCLEOTIDE SEQUENCE [LARGE SCALE GENOMIC DNA]</scope>
    <source>
        <strain evidence="4">GMJ5</strain>
    </source>
</reference>
<gene>
    <name evidence="3" type="ORF">N0B16_13285</name>
</gene>
<feature type="chain" id="PRO_5045406360" evidence="1">
    <location>
        <begin position="22"/>
        <end position="158"/>
    </location>
</feature>
<dbReference type="Proteomes" id="UP001208114">
    <property type="component" value="Unassembled WGS sequence"/>
</dbReference>
<dbReference type="RefSeq" id="WP_262991436.1">
    <property type="nucleotide sequence ID" value="NZ_JAOTEN010000005.1"/>
</dbReference>
<evidence type="ECO:0000313" key="4">
    <source>
        <dbReference type="Proteomes" id="UP001208114"/>
    </source>
</evidence>
<dbReference type="InterPro" id="IPR024311">
    <property type="entry name" value="Lipocalin-like"/>
</dbReference>
<feature type="domain" description="Lipocalin-like" evidence="2">
    <location>
        <begin position="32"/>
        <end position="134"/>
    </location>
</feature>
<evidence type="ECO:0000259" key="2">
    <source>
        <dbReference type="Pfam" id="PF13648"/>
    </source>
</evidence>
<keyword evidence="1" id="KW-0732">Signal</keyword>